<comment type="caution">
    <text evidence="2">The sequence shown here is derived from an EMBL/GenBank/DDBJ whole genome shotgun (WGS) entry which is preliminary data.</text>
</comment>
<evidence type="ECO:0000313" key="3">
    <source>
        <dbReference type="Proteomes" id="UP000694660"/>
    </source>
</evidence>
<sequence length="162" mass="18184">MTRLAVLLAGLLLLARPALADFNAFGADSLTQIEARRAGSDFVLVLWSTDCPPCLKELALFGTLKDANARRRLVLIVTDDPERHAEAEALLTRFGLGDLEHWAFDATEPERLRQRIDPTWFGELPRSYFYRAGQPRQARSGLLDAPTLSRWLGTADIRARHD</sequence>
<keyword evidence="3" id="KW-1185">Reference proteome</keyword>
<evidence type="ECO:0000256" key="1">
    <source>
        <dbReference type="SAM" id="SignalP"/>
    </source>
</evidence>
<dbReference type="InterPro" id="IPR036249">
    <property type="entry name" value="Thioredoxin-like_sf"/>
</dbReference>
<dbReference type="Proteomes" id="UP000694660">
    <property type="component" value="Unassembled WGS sequence"/>
</dbReference>
<dbReference type="EMBL" id="JAEKFT010000006">
    <property type="protein sequence ID" value="MBT0960907.1"/>
    <property type="molecule type" value="Genomic_DNA"/>
</dbReference>
<evidence type="ECO:0000313" key="2">
    <source>
        <dbReference type="EMBL" id="MBT0960907.1"/>
    </source>
</evidence>
<dbReference type="RefSeq" id="WP_214360674.1">
    <property type="nucleotide sequence ID" value="NZ_JAEKFT010000006.1"/>
</dbReference>
<dbReference type="AlphaFoldDB" id="A0A944HAS3"/>
<proteinExistence type="predicted"/>
<protein>
    <recommendedName>
        <fullName evidence="4">TlpA family protein disulfide reductase</fullName>
    </recommendedName>
</protein>
<keyword evidence="1" id="KW-0732">Signal</keyword>
<organism evidence="2 3">
    <name type="scientific">Denitromonas iodatirespirans</name>
    <dbReference type="NCBI Taxonomy" id="2795389"/>
    <lineage>
        <taxon>Bacteria</taxon>
        <taxon>Pseudomonadati</taxon>
        <taxon>Pseudomonadota</taxon>
        <taxon>Betaproteobacteria</taxon>
        <taxon>Rhodocyclales</taxon>
        <taxon>Zoogloeaceae</taxon>
        <taxon>Denitromonas</taxon>
    </lineage>
</organism>
<dbReference type="SUPFAM" id="SSF52833">
    <property type="entry name" value="Thioredoxin-like"/>
    <property type="match status" value="1"/>
</dbReference>
<evidence type="ECO:0008006" key="4">
    <source>
        <dbReference type="Google" id="ProtNLM"/>
    </source>
</evidence>
<name>A0A944HAS3_DENI1</name>
<gene>
    <name evidence="2" type="ORF">I8J34_06915</name>
</gene>
<feature type="chain" id="PRO_5037635952" description="TlpA family protein disulfide reductase" evidence="1">
    <location>
        <begin position="21"/>
        <end position="162"/>
    </location>
</feature>
<accession>A0A944HAS3</accession>
<reference evidence="3" key="1">
    <citation type="journal article" date="2022" name="ISME J.">
        <title>Genetic and phylogenetic analysis of dissimilatory iodate-reducing bacteria identifies potential niches across the world's oceans.</title>
        <authorList>
            <person name="Reyes-Umana V."/>
            <person name="Henning Z."/>
            <person name="Lee K."/>
            <person name="Barnum T.P."/>
            <person name="Coates J.D."/>
        </authorList>
    </citation>
    <scope>NUCLEOTIDE SEQUENCE [LARGE SCALE GENOMIC DNA]</scope>
    <source>
        <strain evidence="3">IR12</strain>
    </source>
</reference>
<dbReference type="Gene3D" id="3.40.30.10">
    <property type="entry name" value="Glutaredoxin"/>
    <property type="match status" value="1"/>
</dbReference>
<feature type="signal peptide" evidence="1">
    <location>
        <begin position="1"/>
        <end position="20"/>
    </location>
</feature>